<protein>
    <submittedName>
        <fullName evidence="4">Uncharacterized protein</fullName>
    </submittedName>
</protein>
<comment type="caution">
    <text evidence="4">The sequence shown here is derived from an EMBL/GenBank/DDBJ whole genome shotgun (WGS) entry which is preliminary data.</text>
</comment>
<evidence type="ECO:0000313" key="4">
    <source>
        <dbReference type="EMBL" id="KAF0306963.1"/>
    </source>
</evidence>
<proteinExistence type="predicted"/>
<gene>
    <name evidence="5" type="ORF">FJT64_018296</name>
    <name evidence="4" type="ORF">FJT64_021616</name>
</gene>
<feature type="coiled-coil region" evidence="1">
    <location>
        <begin position="292"/>
        <end position="319"/>
    </location>
</feature>
<keyword evidence="1" id="KW-0175">Coiled coil</keyword>
<evidence type="ECO:0000313" key="5">
    <source>
        <dbReference type="EMBL" id="KAF0310815.1"/>
    </source>
</evidence>
<evidence type="ECO:0000256" key="3">
    <source>
        <dbReference type="SAM" id="SignalP"/>
    </source>
</evidence>
<sequence length="324" mass="33057">MWTTALVALALAHAGHGFVMSGLNVPPAPEYGATVTLETNYRLGRGEYIRKMKWYKDDVVFMSYAERPKKFLNWSPLPGVNIDEAASTPSAVVLTDVGDETSGQYTLEVQVYGPGGNVANIVNGQYMSVGGADTLGTRFGGNAGAFNPGTFFQGFGPGFPFNNFQGTFQSSSSTGDLGPDSLGTRTSFQSSSSSAGGAVPDTLGTRTNFQSASAGGNTAFQSSGPEGSFQSAGTSFQGTDANGNFFQSSVSSGPGSAQSVQTAFTGSGVGPLGVRSSFQSASSTGDVGPGPALAVQSAVAQAEAQVQQAVNQINQLQAALANLG</sequence>
<dbReference type="Proteomes" id="UP000440578">
    <property type="component" value="Unassembled WGS sequence"/>
</dbReference>
<organism evidence="4 6">
    <name type="scientific">Amphibalanus amphitrite</name>
    <name type="common">Striped barnacle</name>
    <name type="synonym">Balanus amphitrite</name>
    <dbReference type="NCBI Taxonomy" id="1232801"/>
    <lineage>
        <taxon>Eukaryota</taxon>
        <taxon>Metazoa</taxon>
        <taxon>Ecdysozoa</taxon>
        <taxon>Arthropoda</taxon>
        <taxon>Crustacea</taxon>
        <taxon>Multicrustacea</taxon>
        <taxon>Cirripedia</taxon>
        <taxon>Thoracica</taxon>
        <taxon>Thoracicalcarea</taxon>
        <taxon>Balanomorpha</taxon>
        <taxon>Balanoidea</taxon>
        <taxon>Balanidae</taxon>
        <taxon>Amphibalaninae</taxon>
        <taxon>Amphibalanus</taxon>
    </lineage>
</organism>
<dbReference type="PANTHER" id="PTHR21261:SF15">
    <property type="entry name" value="BEATEN PATH IIIA, ISOFORM D-RELATED"/>
    <property type="match status" value="1"/>
</dbReference>
<dbReference type="EMBL" id="VIIS01000619">
    <property type="protein sequence ID" value="KAF0306963.1"/>
    <property type="molecule type" value="Genomic_DNA"/>
</dbReference>
<dbReference type="OrthoDB" id="6397948at2759"/>
<reference evidence="4 6" key="1">
    <citation type="submission" date="2019-07" db="EMBL/GenBank/DDBJ databases">
        <title>Draft genome assembly of a fouling barnacle, Amphibalanus amphitrite (Darwin, 1854): The first reference genome for Thecostraca.</title>
        <authorList>
            <person name="Kim W."/>
        </authorList>
    </citation>
    <scope>NUCLEOTIDE SEQUENCE [LARGE SCALE GENOMIC DNA]</scope>
    <source>
        <strain evidence="4">SNU_AA5</strain>
        <tissue evidence="4">Soma without cirri and trophi</tissue>
    </source>
</reference>
<feature type="compositionally biased region" description="Polar residues" evidence="2">
    <location>
        <begin position="204"/>
        <end position="236"/>
    </location>
</feature>
<keyword evidence="6" id="KW-1185">Reference proteome</keyword>
<feature type="signal peptide" evidence="3">
    <location>
        <begin position="1"/>
        <end position="17"/>
    </location>
</feature>
<evidence type="ECO:0000256" key="2">
    <source>
        <dbReference type="SAM" id="MobiDB-lite"/>
    </source>
</evidence>
<accession>A0A6A4WLG1</accession>
<evidence type="ECO:0000313" key="6">
    <source>
        <dbReference type="Proteomes" id="UP000440578"/>
    </source>
</evidence>
<keyword evidence="3" id="KW-0732">Signal</keyword>
<feature type="chain" id="PRO_5036381609" evidence="3">
    <location>
        <begin position="18"/>
        <end position="324"/>
    </location>
</feature>
<dbReference type="PANTHER" id="PTHR21261">
    <property type="entry name" value="BEAT PROTEIN"/>
    <property type="match status" value="1"/>
</dbReference>
<dbReference type="AlphaFoldDB" id="A0A6A4WLG1"/>
<evidence type="ECO:0000256" key="1">
    <source>
        <dbReference type="SAM" id="Coils"/>
    </source>
</evidence>
<name>A0A6A4WLG1_AMPAM</name>
<feature type="region of interest" description="Disordered" evidence="2">
    <location>
        <begin position="166"/>
        <end position="236"/>
    </location>
</feature>
<dbReference type="EMBL" id="VIIS01000289">
    <property type="protein sequence ID" value="KAF0310815.1"/>
    <property type="molecule type" value="Genomic_DNA"/>
</dbReference>